<reference evidence="20" key="3">
    <citation type="submission" date="2025-09" db="UniProtKB">
        <authorList>
            <consortium name="Ensembl"/>
        </authorList>
    </citation>
    <scope>IDENTIFICATION</scope>
</reference>
<dbReference type="InterPro" id="IPR015376">
    <property type="entry name" value="Znr_NADH_PPase"/>
</dbReference>
<dbReference type="FunFam" id="3.90.79.20:FF:000003">
    <property type="entry name" value="Nucleoside diphosphate-linked moiety X motif 13"/>
    <property type="match status" value="1"/>
</dbReference>
<keyword evidence="11" id="KW-0496">Mitochondrion</keyword>
<dbReference type="PROSITE" id="PS00893">
    <property type="entry name" value="NUDIX_BOX"/>
    <property type="match status" value="1"/>
</dbReference>
<accession>A0A452QLA2</accession>
<dbReference type="InterPro" id="IPR020084">
    <property type="entry name" value="NUDIX_hydrolase_CS"/>
</dbReference>
<evidence type="ECO:0000256" key="5">
    <source>
        <dbReference type="ARBA" id="ARBA00022723"/>
    </source>
</evidence>
<keyword evidence="7" id="KW-0460">Magnesium</keyword>
<feature type="domain" description="Nudix hydrolase" evidence="19">
    <location>
        <begin position="235"/>
        <end position="361"/>
    </location>
</feature>
<evidence type="ECO:0000256" key="9">
    <source>
        <dbReference type="ARBA" id="ARBA00022946"/>
    </source>
</evidence>
<dbReference type="Proteomes" id="UP000291022">
    <property type="component" value="Unassembled WGS sequence"/>
</dbReference>
<evidence type="ECO:0000256" key="1">
    <source>
        <dbReference type="ARBA" id="ARBA00001936"/>
    </source>
</evidence>
<dbReference type="KEGG" id="uar:123782971"/>
<keyword evidence="12" id="KW-0464">Manganese</keyword>
<comment type="catalytic activity">
    <reaction evidence="13">
        <text>NADPH + H2O = reduced beta-nicotinamide D-ribonucleotide + adenosine 2',5'-bisphosphate + 2 H(+)</text>
        <dbReference type="Rhea" id="RHEA:60820"/>
        <dbReference type="ChEBI" id="CHEBI:15377"/>
        <dbReference type="ChEBI" id="CHEBI:15378"/>
        <dbReference type="ChEBI" id="CHEBI:57783"/>
        <dbReference type="ChEBI" id="CHEBI:90832"/>
        <dbReference type="ChEBI" id="CHEBI:194156"/>
    </reaction>
    <physiologicalReaction direction="left-to-right" evidence="13">
        <dbReference type="Rhea" id="RHEA:60821"/>
    </physiologicalReaction>
</comment>
<dbReference type="PANTHER" id="PTHR11383">
    <property type="entry name" value="NUCLEOSIDE DIPHOSPHATE-LINKED MOIETY X MOTIF 13"/>
    <property type="match status" value="1"/>
</dbReference>
<evidence type="ECO:0000313" key="20">
    <source>
        <dbReference type="Ensembl" id="ENSUAMP00000006048.1"/>
    </source>
</evidence>
<dbReference type="PROSITE" id="PS51462">
    <property type="entry name" value="NUDIX"/>
    <property type="match status" value="1"/>
</dbReference>
<dbReference type="Pfam" id="PF00293">
    <property type="entry name" value="NUDIX"/>
    <property type="match status" value="1"/>
</dbReference>
<evidence type="ECO:0000256" key="14">
    <source>
        <dbReference type="ARBA" id="ARBA00049196"/>
    </source>
</evidence>
<protein>
    <recommendedName>
        <fullName evidence="17">NAD(P)H pyrophosphatase NUDT13, mitochondrial</fullName>
        <ecNumber evidence="4">3.6.1.22</ecNumber>
    </recommendedName>
    <alternativeName>
        <fullName evidence="18">Nucleoside diphosphate-linked moiety X motif 13</fullName>
    </alternativeName>
</protein>
<comment type="catalytic activity">
    <reaction evidence="14">
        <text>NAD(+) + H2O = beta-nicotinamide D-ribonucleotide + AMP + 2 H(+)</text>
        <dbReference type="Rhea" id="RHEA:11800"/>
        <dbReference type="ChEBI" id="CHEBI:14649"/>
        <dbReference type="ChEBI" id="CHEBI:15377"/>
        <dbReference type="ChEBI" id="CHEBI:15378"/>
        <dbReference type="ChEBI" id="CHEBI:57540"/>
        <dbReference type="ChEBI" id="CHEBI:456215"/>
        <dbReference type="EC" id="3.6.1.22"/>
    </reaction>
    <physiologicalReaction direction="left-to-right" evidence="14">
        <dbReference type="Rhea" id="RHEA:11801"/>
    </physiologicalReaction>
</comment>
<dbReference type="Gene3D" id="3.90.79.20">
    <property type="match status" value="1"/>
</dbReference>
<evidence type="ECO:0000256" key="3">
    <source>
        <dbReference type="ARBA" id="ARBA00004173"/>
    </source>
</evidence>
<comment type="catalytic activity">
    <reaction evidence="15">
        <text>NADH + H2O = reduced beta-nicotinamide D-ribonucleotide + AMP + 2 H(+)</text>
        <dbReference type="Rhea" id="RHEA:48868"/>
        <dbReference type="ChEBI" id="CHEBI:15377"/>
        <dbReference type="ChEBI" id="CHEBI:15378"/>
        <dbReference type="ChEBI" id="CHEBI:57945"/>
        <dbReference type="ChEBI" id="CHEBI:90832"/>
        <dbReference type="ChEBI" id="CHEBI:456215"/>
        <dbReference type="EC" id="3.6.1.22"/>
    </reaction>
    <physiologicalReaction direction="left-to-right" evidence="15">
        <dbReference type="Rhea" id="RHEA:48869"/>
    </physiologicalReaction>
</comment>
<dbReference type="AlphaFoldDB" id="A0A452QLA2"/>
<comment type="function">
    <text evidence="16">NAD(P)H pyrophosphatase that hydrolyzes NADH into NMNH and AMP, and NADPH into NMNH and 2',5'-ADP. Has a marked preference for the reduced pyridine nucleotides. Does not show activity toward NAD-capped RNAs; the NAD-cap is an atypical cap present at the 5'-end of some RNAs.</text>
</comment>
<evidence type="ECO:0000256" key="12">
    <source>
        <dbReference type="ARBA" id="ARBA00023211"/>
    </source>
</evidence>
<dbReference type="Pfam" id="PF09297">
    <property type="entry name" value="Zn_ribbon_NUD"/>
    <property type="match status" value="1"/>
</dbReference>
<dbReference type="CTD" id="25961"/>
<dbReference type="InterPro" id="IPR015797">
    <property type="entry name" value="NUDIX_hydrolase-like_dom_sf"/>
</dbReference>
<evidence type="ECO:0000256" key="11">
    <source>
        <dbReference type="ARBA" id="ARBA00023128"/>
    </source>
</evidence>
<evidence type="ECO:0000256" key="17">
    <source>
        <dbReference type="ARBA" id="ARBA00074022"/>
    </source>
</evidence>
<dbReference type="RefSeq" id="XP_045639470.1">
    <property type="nucleotide sequence ID" value="XM_045783514.1"/>
</dbReference>
<evidence type="ECO:0000256" key="4">
    <source>
        <dbReference type="ARBA" id="ARBA00012381"/>
    </source>
</evidence>
<keyword evidence="6" id="KW-0378">Hydrolase</keyword>
<dbReference type="NCBIfam" id="NF001299">
    <property type="entry name" value="PRK00241.1"/>
    <property type="match status" value="1"/>
</dbReference>
<dbReference type="GeneTree" id="ENSGT00940000158879"/>
<comment type="subcellular location">
    <subcellularLocation>
        <location evidence="3">Mitochondrion</location>
    </subcellularLocation>
</comment>
<dbReference type="STRING" id="9643.ENSUAMP00000006048"/>
<reference evidence="21" key="1">
    <citation type="submission" date="2016-06" db="EMBL/GenBank/DDBJ databases">
        <title>De novo assembly and RNA-Seq shows season-dependent expression and editing in black bear kidneys.</title>
        <authorList>
            <person name="Korstanje R."/>
            <person name="Srivastava A."/>
            <person name="Sarsani V.K."/>
            <person name="Sheehan S.M."/>
            <person name="Seger R.L."/>
            <person name="Barter M.E."/>
            <person name="Lindqvist C."/>
            <person name="Brody L.C."/>
            <person name="Mullikin J.C."/>
        </authorList>
    </citation>
    <scope>NUCLEOTIDE SEQUENCE [LARGE SCALE GENOMIC DNA]</scope>
</reference>
<dbReference type="EC" id="3.6.1.22" evidence="4"/>
<organism evidence="20 21">
    <name type="scientific">Ursus americanus</name>
    <name type="common">American black bear</name>
    <name type="synonym">Euarctos americanus</name>
    <dbReference type="NCBI Taxonomy" id="9643"/>
    <lineage>
        <taxon>Eukaryota</taxon>
        <taxon>Metazoa</taxon>
        <taxon>Chordata</taxon>
        <taxon>Craniata</taxon>
        <taxon>Vertebrata</taxon>
        <taxon>Euteleostomi</taxon>
        <taxon>Mammalia</taxon>
        <taxon>Eutheria</taxon>
        <taxon>Laurasiatheria</taxon>
        <taxon>Carnivora</taxon>
        <taxon>Caniformia</taxon>
        <taxon>Ursidae</taxon>
        <taxon>Ursus</taxon>
    </lineage>
</organism>
<dbReference type="Ensembl" id="ENSUAMT00000006845.1">
    <property type="protein sequence ID" value="ENSUAMP00000006048.1"/>
    <property type="gene ID" value="ENSUAMG00000005333.1"/>
</dbReference>
<dbReference type="Pfam" id="PF09296">
    <property type="entry name" value="NUDIX-like"/>
    <property type="match status" value="1"/>
</dbReference>
<evidence type="ECO:0000256" key="18">
    <source>
        <dbReference type="ARBA" id="ARBA00080464"/>
    </source>
</evidence>
<evidence type="ECO:0000256" key="8">
    <source>
        <dbReference type="ARBA" id="ARBA00022857"/>
    </source>
</evidence>
<keyword evidence="5" id="KW-0479">Metal-binding</keyword>
<evidence type="ECO:0000256" key="15">
    <source>
        <dbReference type="ARBA" id="ARBA00049264"/>
    </source>
</evidence>
<dbReference type="FunFam" id="3.90.79.10:FF:000059">
    <property type="entry name" value="Nucleoside diphosphate-linked moiety X motif 13"/>
    <property type="match status" value="1"/>
</dbReference>
<dbReference type="SUPFAM" id="SSF55811">
    <property type="entry name" value="Nudix"/>
    <property type="match status" value="1"/>
</dbReference>
<evidence type="ECO:0000259" key="19">
    <source>
        <dbReference type="PROSITE" id="PS51462"/>
    </source>
</evidence>
<dbReference type="GeneID" id="123782971"/>
<keyword evidence="9" id="KW-0809">Transit peptide</keyword>
<dbReference type="OMA" id="PGQTEIH"/>
<evidence type="ECO:0000313" key="21">
    <source>
        <dbReference type="Proteomes" id="UP000291022"/>
    </source>
</evidence>
<evidence type="ECO:0000256" key="7">
    <source>
        <dbReference type="ARBA" id="ARBA00022842"/>
    </source>
</evidence>
<dbReference type="PANTHER" id="PTHR11383:SF3">
    <property type="entry name" value="NAD(P)H PYROPHOSPHATASE NUDT13, MITOCHONDRIAL"/>
    <property type="match status" value="1"/>
</dbReference>
<comment type="cofactor">
    <cofactor evidence="1">
        <name>Mn(2+)</name>
        <dbReference type="ChEBI" id="CHEBI:29035"/>
    </cofactor>
</comment>
<name>A0A452QLA2_URSAM</name>
<reference evidence="20" key="2">
    <citation type="submission" date="2025-08" db="UniProtKB">
        <authorList>
            <consortium name="Ensembl"/>
        </authorList>
    </citation>
    <scope>IDENTIFICATION</scope>
</reference>
<keyword evidence="10" id="KW-0520">NAD</keyword>
<keyword evidence="8" id="KW-0521">NADP</keyword>
<sequence length="389" mass="44079">MELLDFYCQCENVLFMGNKILIDIQFKRNHLLQNGFDLTMSLYCGIACRRKSFWCFRLLSTYVTKTRYLFELKEDDDACKKAQQTGAFYLFHSLAPLLQKSGHQYQAPRHSLLELERLLAKFGQDTQRIEDSVLIGCSEQHEAWFALDLVLNSSSSINASLQKSEMETELKGSFTKLRKALFQLNTKDASLLTTAQALLRWHDAHQFCSRSGQPTKKNMAGSKRVCPSNKIIYYPQMAPVVITLVSDGTRCLLARQSSFPKGMYSALAGFCDIGESMEEAVRREVAEEVGLEVETLQYSASQHWPFPNSSLMIACHATVKPGQTEIQVNLKELEAAGWFSHDEVATALRKNNPYTQQQNGTFWLPPKLAIAHQLIKEWVEKPSCSPLPA</sequence>
<proteinExistence type="predicted"/>
<dbReference type="GO" id="GO:0046872">
    <property type="term" value="F:metal ion binding"/>
    <property type="evidence" value="ECO:0007669"/>
    <property type="project" value="UniProtKB-KW"/>
</dbReference>
<dbReference type="InterPro" id="IPR049734">
    <property type="entry name" value="NudC-like_C"/>
</dbReference>
<evidence type="ECO:0000256" key="13">
    <source>
        <dbReference type="ARBA" id="ARBA00047501"/>
    </source>
</evidence>
<dbReference type="GO" id="GO:0016462">
    <property type="term" value="F:pyrophosphatase activity"/>
    <property type="evidence" value="ECO:0007669"/>
    <property type="project" value="UniProtKB-ARBA"/>
</dbReference>
<dbReference type="InterPro" id="IPR015375">
    <property type="entry name" value="NADH_PPase-like_N"/>
</dbReference>
<evidence type="ECO:0000256" key="6">
    <source>
        <dbReference type="ARBA" id="ARBA00022801"/>
    </source>
</evidence>
<dbReference type="Gene3D" id="3.90.79.10">
    <property type="entry name" value="Nucleoside Triphosphate Pyrophosphohydrolase"/>
    <property type="match status" value="1"/>
</dbReference>
<comment type="cofactor">
    <cofactor evidence="2">
        <name>Mg(2+)</name>
        <dbReference type="ChEBI" id="CHEBI:18420"/>
    </cofactor>
</comment>
<keyword evidence="21" id="KW-1185">Reference proteome</keyword>
<dbReference type="GO" id="GO:0005739">
    <property type="term" value="C:mitochondrion"/>
    <property type="evidence" value="ECO:0007669"/>
    <property type="project" value="UniProtKB-SubCell"/>
</dbReference>
<evidence type="ECO:0000256" key="2">
    <source>
        <dbReference type="ARBA" id="ARBA00001946"/>
    </source>
</evidence>
<dbReference type="InterPro" id="IPR000086">
    <property type="entry name" value="NUDIX_hydrolase_dom"/>
</dbReference>
<dbReference type="CDD" id="cd03429">
    <property type="entry name" value="NUDIX_NADH_pyrophosphatase_Nudt13"/>
    <property type="match status" value="1"/>
</dbReference>
<gene>
    <name evidence="20" type="primary">NUDT13</name>
</gene>
<evidence type="ECO:0000256" key="10">
    <source>
        <dbReference type="ARBA" id="ARBA00023027"/>
    </source>
</evidence>
<evidence type="ECO:0000256" key="16">
    <source>
        <dbReference type="ARBA" id="ARBA00059095"/>
    </source>
</evidence>